<dbReference type="PROSITE" id="PS50222">
    <property type="entry name" value="EF_HAND_2"/>
    <property type="match status" value="2"/>
</dbReference>
<gene>
    <name evidence="4" type="ORF">ACEU0G_000801</name>
</gene>
<feature type="domain" description="EF-hand" evidence="3">
    <location>
        <begin position="88"/>
        <end position="118"/>
    </location>
</feature>
<dbReference type="PROSITE" id="PS00018">
    <property type="entry name" value="EF_HAND_1"/>
    <property type="match status" value="2"/>
</dbReference>
<dbReference type="Gene3D" id="1.10.238.10">
    <property type="entry name" value="EF-hand"/>
    <property type="match status" value="1"/>
</dbReference>
<dbReference type="SUPFAM" id="SSF47473">
    <property type="entry name" value="EF-hand"/>
    <property type="match status" value="1"/>
</dbReference>
<dbReference type="EMBL" id="JBHGCJ010000015">
    <property type="protein sequence ID" value="MFG6110919.1"/>
    <property type="molecule type" value="Genomic_DNA"/>
</dbReference>
<dbReference type="InterPro" id="IPR011992">
    <property type="entry name" value="EF-hand-dom_pair"/>
</dbReference>
<keyword evidence="2" id="KW-0732">Signal</keyword>
<organism evidence="4 5">
    <name type="scientific">Stenotrophomonas nematodicola</name>
    <dbReference type="NCBI Taxonomy" id="2656746"/>
    <lineage>
        <taxon>Bacteria</taxon>
        <taxon>Pseudomonadati</taxon>
        <taxon>Pseudomonadota</taxon>
        <taxon>Gammaproteobacteria</taxon>
        <taxon>Lysobacterales</taxon>
        <taxon>Lysobacteraceae</taxon>
        <taxon>Stenotrophomonas</taxon>
    </lineage>
</organism>
<evidence type="ECO:0000313" key="5">
    <source>
        <dbReference type="Proteomes" id="UP001605261"/>
    </source>
</evidence>
<protein>
    <submittedName>
        <fullName evidence="4">EF-hand domain-containing protein</fullName>
    </submittedName>
</protein>
<comment type="caution">
    <text evidence="4">The sequence shown here is derived from an EMBL/GenBank/DDBJ whole genome shotgun (WGS) entry which is preliminary data.</text>
</comment>
<evidence type="ECO:0000259" key="3">
    <source>
        <dbReference type="PROSITE" id="PS50222"/>
    </source>
</evidence>
<evidence type="ECO:0000313" key="4">
    <source>
        <dbReference type="EMBL" id="MFG6110919.1"/>
    </source>
</evidence>
<feature type="domain" description="EF-hand" evidence="3">
    <location>
        <begin position="27"/>
        <end position="62"/>
    </location>
</feature>
<dbReference type="Pfam" id="PF13499">
    <property type="entry name" value="EF-hand_7"/>
    <property type="match status" value="1"/>
</dbReference>
<name>A0ABW7D1S7_9GAMM</name>
<evidence type="ECO:0000256" key="1">
    <source>
        <dbReference type="SAM" id="MobiDB-lite"/>
    </source>
</evidence>
<feature type="signal peptide" evidence="2">
    <location>
        <begin position="1"/>
        <end position="27"/>
    </location>
</feature>
<dbReference type="Proteomes" id="UP001605261">
    <property type="component" value="Unassembled WGS sequence"/>
</dbReference>
<reference evidence="4 5" key="1">
    <citation type="submission" date="2024-09" db="EMBL/GenBank/DDBJ databases">
        <authorList>
            <consortium name="All-Russian atlas of soil microorganisms"/>
            <consortium name="as a basis for the search for new antimicrobial producers and enzymes with unique properties"/>
            <person name="Sokolova E.A."/>
            <person name="Voronina E.N."/>
        </authorList>
    </citation>
    <scope>NUCLEOTIDE SEQUENCE [LARGE SCALE GENOMIC DNA]</scope>
    <source>
        <strain evidence="4 5">AF-22b-331.1</strain>
    </source>
</reference>
<feature type="chain" id="PRO_5046362803" evidence="2">
    <location>
        <begin position="28"/>
        <end position="118"/>
    </location>
</feature>
<evidence type="ECO:0000256" key="2">
    <source>
        <dbReference type="SAM" id="SignalP"/>
    </source>
</evidence>
<sequence>MPASGKRRLARRFSCALLVLGASVAQAQVADTGSYLQRMDSDGDGRVSVEEYVQWMMYAFERMDRNGDGVLGADELPGGKGSPITREQQRQTLIQRFRKQDANGDGYLSAKELAAPPR</sequence>
<proteinExistence type="predicted"/>
<keyword evidence="5" id="KW-1185">Reference proteome</keyword>
<dbReference type="RefSeq" id="WP_345780467.1">
    <property type="nucleotide sequence ID" value="NZ_JBHGCJ010000015.1"/>
</dbReference>
<dbReference type="InterPro" id="IPR018247">
    <property type="entry name" value="EF_Hand_1_Ca_BS"/>
</dbReference>
<feature type="region of interest" description="Disordered" evidence="1">
    <location>
        <begin position="70"/>
        <end position="89"/>
    </location>
</feature>
<dbReference type="InterPro" id="IPR002048">
    <property type="entry name" value="EF_hand_dom"/>
</dbReference>
<accession>A0ABW7D1S7</accession>